<dbReference type="PANTHER" id="PTHR28094">
    <property type="entry name" value="MEIOTICALLY UP-REGULATED GENE 113 PROTEIN"/>
    <property type="match status" value="1"/>
</dbReference>
<gene>
    <name evidence="4" type="ORF">N7G274_010769</name>
</gene>
<proteinExistence type="predicted"/>
<dbReference type="Proteomes" id="UP001590950">
    <property type="component" value="Unassembled WGS sequence"/>
</dbReference>
<comment type="caution">
    <text evidence="4">The sequence shown here is derived from an EMBL/GenBank/DDBJ whole genome shotgun (WGS) entry which is preliminary data.</text>
</comment>
<evidence type="ECO:0000256" key="2">
    <source>
        <dbReference type="SAM" id="Phobius"/>
    </source>
</evidence>
<feature type="compositionally biased region" description="Low complexity" evidence="1">
    <location>
        <begin position="319"/>
        <end position="340"/>
    </location>
</feature>
<organism evidence="4 5">
    <name type="scientific">Stereocaulon virgatum</name>
    <dbReference type="NCBI Taxonomy" id="373712"/>
    <lineage>
        <taxon>Eukaryota</taxon>
        <taxon>Fungi</taxon>
        <taxon>Dikarya</taxon>
        <taxon>Ascomycota</taxon>
        <taxon>Pezizomycotina</taxon>
        <taxon>Lecanoromycetes</taxon>
        <taxon>OSLEUM clade</taxon>
        <taxon>Lecanoromycetidae</taxon>
        <taxon>Lecanorales</taxon>
        <taxon>Lecanorineae</taxon>
        <taxon>Stereocaulaceae</taxon>
        <taxon>Stereocaulon</taxon>
    </lineage>
</organism>
<feature type="compositionally biased region" description="Polar residues" evidence="1">
    <location>
        <begin position="253"/>
        <end position="265"/>
    </location>
</feature>
<feature type="compositionally biased region" description="Acidic residues" evidence="1">
    <location>
        <begin position="239"/>
        <end position="251"/>
    </location>
</feature>
<name>A0ABR3ZZK9_9LECA</name>
<feature type="region of interest" description="Disordered" evidence="1">
    <location>
        <begin position="299"/>
        <end position="412"/>
    </location>
</feature>
<dbReference type="PANTHER" id="PTHR28094:SF1">
    <property type="entry name" value="MEIOTICALLY UP-REGULATED GENE 113 PROTEIN"/>
    <property type="match status" value="1"/>
</dbReference>
<reference evidence="4 5" key="1">
    <citation type="submission" date="2024-09" db="EMBL/GenBank/DDBJ databases">
        <title>Rethinking Asexuality: The Enigmatic Case of Functional Sexual Genes in Lepraria (Stereocaulaceae).</title>
        <authorList>
            <person name="Doellman M."/>
            <person name="Sun Y."/>
            <person name="Barcenas-Pena A."/>
            <person name="Lumbsch H.T."/>
            <person name="Grewe F."/>
        </authorList>
    </citation>
    <scope>NUCLEOTIDE SEQUENCE [LARGE SCALE GENOMIC DNA]</scope>
    <source>
        <strain evidence="4 5">Mercado 3170</strain>
    </source>
</reference>
<keyword evidence="2" id="KW-1133">Transmembrane helix</keyword>
<feature type="transmembrane region" description="Helical" evidence="2">
    <location>
        <begin position="739"/>
        <end position="759"/>
    </location>
</feature>
<dbReference type="EMBL" id="JBEFKJ010000075">
    <property type="protein sequence ID" value="KAL2036503.1"/>
    <property type="molecule type" value="Genomic_DNA"/>
</dbReference>
<feature type="compositionally biased region" description="Polar residues" evidence="1">
    <location>
        <begin position="353"/>
        <end position="363"/>
    </location>
</feature>
<feature type="transmembrane region" description="Helical" evidence="2">
    <location>
        <begin position="708"/>
        <end position="727"/>
    </location>
</feature>
<keyword evidence="5" id="KW-1185">Reference proteome</keyword>
<sequence>MGQDLSMLVGSLREPKSLQEALRIYHAKKRSCIGLSFPYAADCPQSIPITDKEHEFALHDLKLSILGVKGYSYGLIHKLKSLAHELSCPTHRRDPDHALQFAYYWIASEHLPNSFTDMGFFLELPFELSLDVTRDAESDEGCSYNEWLVRMKNIVEALDSGTSPIVHRAVQQLERGWLKQWEDVNRISLFRNMLEHRLEVMSQDEDGRIEMRKNEMRWNAWHWEFPIRAFAEGSSETTDSSDDDSLSDIDDFYTNNHDGAEQSSESEGHEQISDSEGESHEKVEVVETTQSMDNATLIMGEQSPRPGLSPLQPESPQGLPSTPEPLLSSSRSTRSASRVSQLPNTRKDCGINQGRSFSAPQTSRSRDNRPKNKISPKSRASRYNVLGEHVADDQSHTQGELVSSTGHNAGVKPTSLPYSYLEHNDRTPAHDTDTHDINLDMNTELPNNRASNPYFPNFQPIKLNQRSIRVVTDHVFKEMKKPLADKKDLEKGHVYTLRLVGRPGFVKIGHTKNTIEHRTEQIQRCFTYELEPIADDDRCEIQYRSKVERLVHTELMKYRRTFPCNCPQKTRGRKQGCDSSDSLTTHSEWFEIEEAKACEVVKRWRDWMRTDPYCNTNLRPTEEARIEHYAPNAELMAAMTVQVEKDKNIREGGRHVANEVLEDTDTWRWDEFMAFPRWKLHMLLLYKELFEARVSRSTCSRWDSLCKYWQSNVLLIATFSLIPFMLFRISRLLPFASASGLVLVLANSVMLGVCAVLYAA</sequence>
<accession>A0ABR3ZZK9</accession>
<keyword evidence="2" id="KW-0472">Membrane</keyword>
<feature type="compositionally biased region" description="Polar residues" evidence="1">
    <location>
        <begin position="396"/>
        <end position="407"/>
    </location>
</feature>
<dbReference type="SMART" id="SM00974">
    <property type="entry name" value="T5orf172"/>
    <property type="match status" value="1"/>
</dbReference>
<keyword evidence="2" id="KW-0812">Transmembrane</keyword>
<evidence type="ECO:0000256" key="1">
    <source>
        <dbReference type="SAM" id="MobiDB-lite"/>
    </source>
</evidence>
<evidence type="ECO:0000313" key="5">
    <source>
        <dbReference type="Proteomes" id="UP001590950"/>
    </source>
</evidence>
<evidence type="ECO:0000259" key="3">
    <source>
        <dbReference type="SMART" id="SM00974"/>
    </source>
</evidence>
<feature type="domain" description="Bacteriophage T5 Orf172 DNA-binding" evidence="3">
    <location>
        <begin position="500"/>
        <end position="604"/>
    </location>
</feature>
<dbReference type="Pfam" id="PF10544">
    <property type="entry name" value="T5orf172"/>
    <property type="match status" value="1"/>
</dbReference>
<feature type="compositionally biased region" description="Basic and acidic residues" evidence="1">
    <location>
        <begin position="266"/>
        <end position="284"/>
    </location>
</feature>
<evidence type="ECO:0000313" key="4">
    <source>
        <dbReference type="EMBL" id="KAL2036503.1"/>
    </source>
</evidence>
<protein>
    <recommendedName>
        <fullName evidence="3">Bacteriophage T5 Orf172 DNA-binding domain-containing protein</fullName>
    </recommendedName>
</protein>
<feature type="region of interest" description="Disordered" evidence="1">
    <location>
        <begin position="234"/>
        <end position="284"/>
    </location>
</feature>
<dbReference type="InterPro" id="IPR053006">
    <property type="entry name" value="Meiosis_regulatory"/>
</dbReference>
<dbReference type="InterPro" id="IPR018306">
    <property type="entry name" value="Phage_T5_Orf172_DNA-bd"/>
</dbReference>
<feature type="compositionally biased region" description="Basic residues" evidence="1">
    <location>
        <begin position="371"/>
        <end position="380"/>
    </location>
</feature>